<dbReference type="Pfam" id="PF09490">
    <property type="entry name" value="CbtA"/>
    <property type="match status" value="1"/>
</dbReference>
<feature type="transmembrane region" description="Helical" evidence="1">
    <location>
        <begin position="179"/>
        <end position="201"/>
    </location>
</feature>
<name>A0ABV5KEU8_9ACTN</name>
<evidence type="ECO:0000256" key="1">
    <source>
        <dbReference type="SAM" id="Phobius"/>
    </source>
</evidence>
<reference evidence="2 3" key="1">
    <citation type="submission" date="2024-09" db="EMBL/GenBank/DDBJ databases">
        <authorList>
            <person name="Sun Q."/>
            <person name="Mori K."/>
        </authorList>
    </citation>
    <scope>NUCLEOTIDE SEQUENCE [LARGE SCALE GENOMIC DNA]</scope>
    <source>
        <strain evidence="2 3">JCM 9626</strain>
    </source>
</reference>
<accession>A0ABV5KEU8</accession>
<comment type="caution">
    <text evidence="2">The sequence shown here is derived from an EMBL/GenBank/DDBJ whole genome shotgun (WGS) entry which is preliminary data.</text>
</comment>
<keyword evidence="1" id="KW-1133">Transmembrane helix</keyword>
<evidence type="ECO:0000313" key="2">
    <source>
        <dbReference type="EMBL" id="MFB9315235.1"/>
    </source>
</evidence>
<keyword evidence="1" id="KW-0812">Transmembrane</keyword>
<feature type="transmembrane region" description="Helical" evidence="1">
    <location>
        <begin position="147"/>
        <end position="167"/>
    </location>
</feature>
<feature type="transmembrane region" description="Helical" evidence="1">
    <location>
        <begin position="7"/>
        <end position="25"/>
    </location>
</feature>
<dbReference type="EMBL" id="JBHMDG010000030">
    <property type="protein sequence ID" value="MFB9315235.1"/>
    <property type="molecule type" value="Genomic_DNA"/>
</dbReference>
<feature type="transmembrane region" description="Helical" evidence="1">
    <location>
        <begin position="107"/>
        <end position="127"/>
    </location>
</feature>
<gene>
    <name evidence="2" type="ORF">ACFFRI_19465</name>
</gene>
<sequence length="258" mass="26181">MTARNFLVRGLLVGLLSGFAAFLVAHQVGEPHVDTAIALEEANAAADAAPADHSGSSEEDAGPVVSRANQSTWGLLTGTLPLGTVLGGFVALLAAMAAGRLGRLSPVQSTAVVAAIGFVSYSLVPFLKYPANPPAVGNPDTIGTRSSSYFALVLISVVVAVAAVLAARAAAPRLGGLRACVLALVGYVALVSLAVVLLPTVDEVGDFPGDTLWAFRVSSLLTLAAMWSVIGIGLALAVDRLAAQDRAVADRRAFAASL</sequence>
<keyword evidence="1" id="KW-0472">Membrane</keyword>
<protein>
    <submittedName>
        <fullName evidence="2">CbtA family protein</fullName>
    </submittedName>
</protein>
<organism evidence="2 3">
    <name type="scientific">Nocardioides plantarum</name>
    <dbReference type="NCBI Taxonomy" id="29299"/>
    <lineage>
        <taxon>Bacteria</taxon>
        <taxon>Bacillati</taxon>
        <taxon>Actinomycetota</taxon>
        <taxon>Actinomycetes</taxon>
        <taxon>Propionibacteriales</taxon>
        <taxon>Nocardioidaceae</taxon>
        <taxon>Nocardioides</taxon>
    </lineage>
</organism>
<dbReference type="RefSeq" id="WP_140008985.1">
    <property type="nucleotide sequence ID" value="NZ_JBHMDG010000030.1"/>
</dbReference>
<dbReference type="Proteomes" id="UP001589750">
    <property type="component" value="Unassembled WGS sequence"/>
</dbReference>
<feature type="transmembrane region" description="Helical" evidence="1">
    <location>
        <begin position="213"/>
        <end position="238"/>
    </location>
</feature>
<feature type="transmembrane region" description="Helical" evidence="1">
    <location>
        <begin position="73"/>
        <end position="95"/>
    </location>
</feature>
<dbReference type="InterPro" id="IPR012666">
    <property type="entry name" value="CbtA_put"/>
</dbReference>
<keyword evidence="3" id="KW-1185">Reference proteome</keyword>
<evidence type="ECO:0000313" key="3">
    <source>
        <dbReference type="Proteomes" id="UP001589750"/>
    </source>
</evidence>
<proteinExistence type="predicted"/>